<dbReference type="RefSeq" id="XP_066078639.1">
    <property type="nucleotide sequence ID" value="XM_066222542.1"/>
</dbReference>
<accession>A0AAX4K2R4</accession>
<keyword evidence="3" id="KW-1185">Reference proteome</keyword>
<feature type="region of interest" description="Disordered" evidence="1">
    <location>
        <begin position="138"/>
        <end position="165"/>
    </location>
</feature>
<evidence type="ECO:0000256" key="1">
    <source>
        <dbReference type="SAM" id="MobiDB-lite"/>
    </source>
</evidence>
<feature type="compositionally biased region" description="Basic residues" evidence="1">
    <location>
        <begin position="486"/>
        <end position="497"/>
    </location>
</feature>
<proteinExistence type="predicted"/>
<feature type="compositionally biased region" description="Basic and acidic residues" evidence="1">
    <location>
        <begin position="153"/>
        <end position="165"/>
    </location>
</feature>
<feature type="compositionally biased region" description="Low complexity" evidence="1">
    <location>
        <begin position="409"/>
        <end position="424"/>
    </location>
</feature>
<evidence type="ECO:0000313" key="3">
    <source>
        <dbReference type="Proteomes" id="UP001355207"/>
    </source>
</evidence>
<reference evidence="2 3" key="1">
    <citation type="submission" date="2024-01" db="EMBL/GenBank/DDBJ databases">
        <title>Comparative genomics of Cryptococcus and Kwoniella reveals pathogenesis evolution and contrasting modes of karyotype evolution via chromosome fusion or intercentromeric recombination.</title>
        <authorList>
            <person name="Coelho M.A."/>
            <person name="David-Palma M."/>
            <person name="Shea T."/>
            <person name="Bowers K."/>
            <person name="McGinley-Smith S."/>
            <person name="Mohammad A.W."/>
            <person name="Gnirke A."/>
            <person name="Yurkov A.M."/>
            <person name="Nowrousian M."/>
            <person name="Sun S."/>
            <person name="Cuomo C.A."/>
            <person name="Heitman J."/>
        </authorList>
    </citation>
    <scope>NUCLEOTIDE SEQUENCE [LARGE SCALE GENOMIC DNA]</scope>
    <source>
        <strain evidence="2 3">CBS 6074</strain>
    </source>
</reference>
<evidence type="ECO:0000313" key="2">
    <source>
        <dbReference type="EMBL" id="WWC91877.1"/>
    </source>
</evidence>
<feature type="region of interest" description="Disordered" evidence="1">
    <location>
        <begin position="406"/>
        <end position="545"/>
    </location>
</feature>
<dbReference type="Proteomes" id="UP001355207">
    <property type="component" value="Chromosome 9"/>
</dbReference>
<feature type="compositionally biased region" description="Low complexity" evidence="1">
    <location>
        <begin position="459"/>
        <end position="468"/>
    </location>
</feature>
<feature type="region of interest" description="Disordered" evidence="1">
    <location>
        <begin position="306"/>
        <end position="387"/>
    </location>
</feature>
<protein>
    <recommendedName>
        <fullName evidence="4">Rrn9 domain-containing protein</fullName>
    </recommendedName>
</protein>
<dbReference type="GeneID" id="91097495"/>
<feature type="compositionally biased region" description="Polar residues" evidence="1">
    <location>
        <begin position="57"/>
        <end position="67"/>
    </location>
</feature>
<feature type="region of interest" description="Disordered" evidence="1">
    <location>
        <begin position="57"/>
        <end position="78"/>
    </location>
</feature>
<name>A0AAX4K2R4_9TREE</name>
<gene>
    <name evidence="2" type="ORF">L201_006826</name>
</gene>
<feature type="region of interest" description="Disordered" evidence="1">
    <location>
        <begin position="1"/>
        <end position="37"/>
    </location>
</feature>
<feature type="compositionally biased region" description="Basic and acidic residues" evidence="1">
    <location>
        <begin position="349"/>
        <end position="367"/>
    </location>
</feature>
<feature type="compositionally biased region" description="Polar residues" evidence="1">
    <location>
        <begin position="138"/>
        <end position="152"/>
    </location>
</feature>
<feature type="region of interest" description="Disordered" evidence="1">
    <location>
        <begin position="197"/>
        <end position="228"/>
    </location>
</feature>
<evidence type="ECO:0008006" key="4">
    <source>
        <dbReference type="Google" id="ProtNLM"/>
    </source>
</evidence>
<dbReference type="AlphaFoldDB" id="A0AAX4K2R4"/>
<sequence length="545" mass="58980">MTATGRKPAMHLALPPSIGMSRIDSDDSAPSTPGPHTPLPYDFVSYFNVPSPNIDTMQLDESSSISVGSKRGRDEEDERFIEQEWTEEEIDVIQSTLIHPFRPVSTSYPPGELPPAKVLDELTNQIINYAFRNLRSSSPISDEDPSLSSSKLRSPEDTSRGGWKHKFDSTRKKLFDIALNESKLAFGFDLEDKKKLTSREERISSSSSSSSQNKSGSSHSGRPGLRRVDSMDFLDQVEDESETTTKPDNVGRALRLSTTLQNSAKQEPLLSLTRSTSVGSGLMADSPLCSLGPSVAPVPPIAAITLTPASPTGPTTTSKPQLRCKPSLRNLSARPARPTSLLQRGRSFTADDLKAEAEANPSSDDKIPSSPSHGEISDGRPIISPTSTEMVTSPISMLTFQPLPSCVGSSSTRLTRSHSSSSTLYPQPHAIQKAFLQNPKPSTNDRSILALPLPIDDPSSSTTKVSSSSGGGWSDSEDEFTSGQKQPRKIKKLKQNKQKLDLGGGLRGPSMPISLDKQQMLLPETAPGGLGLRSPFEEKDEPQFI</sequence>
<organism evidence="2 3">
    <name type="scientific">Kwoniella dendrophila CBS 6074</name>
    <dbReference type="NCBI Taxonomy" id="1295534"/>
    <lineage>
        <taxon>Eukaryota</taxon>
        <taxon>Fungi</taxon>
        <taxon>Dikarya</taxon>
        <taxon>Basidiomycota</taxon>
        <taxon>Agaricomycotina</taxon>
        <taxon>Tremellomycetes</taxon>
        <taxon>Tremellales</taxon>
        <taxon>Cryptococcaceae</taxon>
        <taxon>Kwoniella</taxon>
    </lineage>
</organism>
<dbReference type="EMBL" id="CP144106">
    <property type="protein sequence ID" value="WWC91877.1"/>
    <property type="molecule type" value="Genomic_DNA"/>
</dbReference>
<feature type="compositionally biased region" description="Low complexity" evidence="1">
    <location>
        <begin position="306"/>
        <end position="320"/>
    </location>
</feature>
<feature type="compositionally biased region" description="Low complexity" evidence="1">
    <location>
        <begin position="204"/>
        <end position="220"/>
    </location>
</feature>